<dbReference type="EMBL" id="QZAO01000282">
    <property type="protein sequence ID" value="THW71612.1"/>
    <property type="molecule type" value="Genomic_DNA"/>
</dbReference>
<proteinExistence type="predicted"/>
<comment type="caution">
    <text evidence="2">The sequence shown here is derived from an EMBL/GenBank/DDBJ whole genome shotgun (WGS) entry which is preliminary data.</text>
</comment>
<keyword evidence="1" id="KW-0812">Transmembrane</keyword>
<protein>
    <submittedName>
        <fullName evidence="2">Uncharacterized protein</fullName>
    </submittedName>
</protein>
<reference evidence="2 3" key="1">
    <citation type="submission" date="2018-10" db="EMBL/GenBank/DDBJ databases">
        <title>Fifty Aureobasidium pullulans genomes reveal a recombining polyextremotolerant generalist.</title>
        <authorList>
            <person name="Gostincar C."/>
            <person name="Turk M."/>
            <person name="Zajc J."/>
            <person name="Gunde-Cimerman N."/>
        </authorList>
    </citation>
    <scope>NUCLEOTIDE SEQUENCE [LARGE SCALE GENOMIC DNA]</scope>
    <source>
        <strain evidence="2 3">EXF-10659</strain>
    </source>
</reference>
<dbReference type="Proteomes" id="UP000308802">
    <property type="component" value="Unassembled WGS sequence"/>
</dbReference>
<evidence type="ECO:0000256" key="1">
    <source>
        <dbReference type="SAM" id="Phobius"/>
    </source>
</evidence>
<sequence>MAVPRDPDFWKRFSYAVHQDEEAQVNEKYAPILCPSLPYQSLTLTFSPPLFLPPPQPQLTPLPYRSKSTWLHTTRRKKRHSYIRTCLTFWILLLAIITIFVVVIVILVKTGVLKKIHIGGEKGEQGKKASGDFGDWLSGVFGGGGKGDGDDGKSG</sequence>
<keyword evidence="1" id="KW-0472">Membrane</keyword>
<organism evidence="2 3">
    <name type="scientific">Aureobasidium pullulans</name>
    <name type="common">Black yeast</name>
    <name type="synonym">Pullularia pullulans</name>
    <dbReference type="NCBI Taxonomy" id="5580"/>
    <lineage>
        <taxon>Eukaryota</taxon>
        <taxon>Fungi</taxon>
        <taxon>Dikarya</taxon>
        <taxon>Ascomycota</taxon>
        <taxon>Pezizomycotina</taxon>
        <taxon>Dothideomycetes</taxon>
        <taxon>Dothideomycetidae</taxon>
        <taxon>Dothideales</taxon>
        <taxon>Saccotheciaceae</taxon>
        <taxon>Aureobasidium</taxon>
    </lineage>
</organism>
<dbReference type="AlphaFoldDB" id="A0A4S8ZYM0"/>
<evidence type="ECO:0000313" key="2">
    <source>
        <dbReference type="EMBL" id="THW71612.1"/>
    </source>
</evidence>
<accession>A0A4S8ZYM0</accession>
<evidence type="ECO:0000313" key="3">
    <source>
        <dbReference type="Proteomes" id="UP000308802"/>
    </source>
</evidence>
<name>A0A4S8ZYM0_AURPU</name>
<gene>
    <name evidence="2" type="ORF">D6D19_07233</name>
</gene>
<keyword evidence="1" id="KW-1133">Transmembrane helix</keyword>
<feature type="transmembrane region" description="Helical" evidence="1">
    <location>
        <begin position="85"/>
        <end position="108"/>
    </location>
</feature>